<name>A0A7S4AQ86_9STRA</name>
<accession>A0A7S4AQ86</accession>
<reference evidence="1" key="1">
    <citation type="submission" date="2021-01" db="EMBL/GenBank/DDBJ databases">
        <authorList>
            <person name="Corre E."/>
            <person name="Pelletier E."/>
            <person name="Niang G."/>
            <person name="Scheremetjew M."/>
            <person name="Finn R."/>
            <person name="Kale V."/>
            <person name="Holt S."/>
            <person name="Cochrane G."/>
            <person name="Meng A."/>
            <person name="Brown T."/>
            <person name="Cohen L."/>
        </authorList>
    </citation>
    <scope>NUCLEOTIDE SEQUENCE</scope>
    <source>
        <strain evidence="1">10249 10 AB</strain>
    </source>
</reference>
<gene>
    <name evidence="1" type="ORF">PAUS00366_LOCUS15993</name>
</gene>
<protein>
    <submittedName>
        <fullName evidence="1">Uncharacterized protein</fullName>
    </submittedName>
</protein>
<dbReference type="EMBL" id="HBIX01023056">
    <property type="protein sequence ID" value="CAE0723237.1"/>
    <property type="molecule type" value="Transcribed_RNA"/>
</dbReference>
<proteinExistence type="predicted"/>
<sequence length="101" mass="11460">MVFLEVIVPSLVSLGRSQQCIYTYSCICISSMLTIDSHTPEHCFDVFANSRCFLCIDHRTNKRRGTSSENGERPTTIARPEETILRTIGGNATQHHRYVLQ</sequence>
<dbReference type="AlphaFoldDB" id="A0A7S4AQ86"/>
<evidence type="ECO:0000313" key="1">
    <source>
        <dbReference type="EMBL" id="CAE0723237.1"/>
    </source>
</evidence>
<organism evidence="1">
    <name type="scientific">Pseudo-nitzschia australis</name>
    <dbReference type="NCBI Taxonomy" id="44445"/>
    <lineage>
        <taxon>Eukaryota</taxon>
        <taxon>Sar</taxon>
        <taxon>Stramenopiles</taxon>
        <taxon>Ochrophyta</taxon>
        <taxon>Bacillariophyta</taxon>
        <taxon>Bacillariophyceae</taxon>
        <taxon>Bacillariophycidae</taxon>
        <taxon>Bacillariales</taxon>
        <taxon>Bacillariaceae</taxon>
        <taxon>Pseudo-nitzschia</taxon>
    </lineage>
</organism>